<dbReference type="InterPro" id="IPR011044">
    <property type="entry name" value="Quino_amine_DH_bsu"/>
</dbReference>
<organism evidence="2 3">
    <name type="scientific">Saccharopolyspora cebuensis</name>
    <dbReference type="NCBI Taxonomy" id="418759"/>
    <lineage>
        <taxon>Bacteria</taxon>
        <taxon>Bacillati</taxon>
        <taxon>Actinomycetota</taxon>
        <taxon>Actinomycetes</taxon>
        <taxon>Pseudonocardiales</taxon>
        <taxon>Pseudonocardiaceae</taxon>
        <taxon>Saccharopolyspora</taxon>
    </lineage>
</organism>
<protein>
    <recommendedName>
        <fullName evidence="4">ABC transporter</fullName>
    </recommendedName>
</protein>
<gene>
    <name evidence="2" type="ORF">AB8O55_16025</name>
</gene>
<feature type="chain" id="PRO_5045808038" description="ABC transporter" evidence="1">
    <location>
        <begin position="22"/>
        <end position="391"/>
    </location>
</feature>
<name>A0ABV4CLC5_9PSEU</name>
<feature type="signal peptide" evidence="1">
    <location>
        <begin position="1"/>
        <end position="21"/>
    </location>
</feature>
<dbReference type="PROSITE" id="PS51257">
    <property type="entry name" value="PROKAR_LIPOPROTEIN"/>
    <property type="match status" value="1"/>
</dbReference>
<dbReference type="EMBL" id="JBGEHV010000028">
    <property type="protein sequence ID" value="MEY8040917.1"/>
    <property type="molecule type" value="Genomic_DNA"/>
</dbReference>
<reference evidence="2 3" key="1">
    <citation type="submission" date="2024-08" db="EMBL/GenBank/DDBJ databases">
        <title>Genome mining of Saccharopolyspora cebuensis PGLac3 from Nigerian medicinal plant.</title>
        <authorList>
            <person name="Ezeobiora C.E."/>
            <person name="Igbokwe N.H."/>
            <person name="Amin D.H."/>
            <person name="Mendie U.E."/>
        </authorList>
    </citation>
    <scope>NUCLEOTIDE SEQUENCE [LARGE SCALE GENOMIC DNA]</scope>
    <source>
        <strain evidence="2 3">PGLac3</strain>
    </source>
</reference>
<accession>A0ABV4CLC5</accession>
<dbReference type="InterPro" id="IPR015943">
    <property type="entry name" value="WD40/YVTN_repeat-like_dom_sf"/>
</dbReference>
<evidence type="ECO:0000313" key="2">
    <source>
        <dbReference type="EMBL" id="MEY8040917.1"/>
    </source>
</evidence>
<dbReference type="Gene3D" id="2.130.10.10">
    <property type="entry name" value="YVTN repeat-like/Quinoprotein amine dehydrogenase"/>
    <property type="match status" value="1"/>
</dbReference>
<evidence type="ECO:0000256" key="1">
    <source>
        <dbReference type="SAM" id="SignalP"/>
    </source>
</evidence>
<comment type="caution">
    <text evidence="2">The sequence shown here is derived from an EMBL/GenBank/DDBJ whole genome shotgun (WGS) entry which is preliminary data.</text>
</comment>
<dbReference type="Proteomes" id="UP001564626">
    <property type="component" value="Unassembled WGS sequence"/>
</dbReference>
<keyword evidence="3" id="KW-1185">Reference proteome</keyword>
<dbReference type="SUPFAM" id="SSF50969">
    <property type="entry name" value="YVTN repeat-like/Quinoprotein amine dehydrogenase"/>
    <property type="match status" value="1"/>
</dbReference>
<proteinExistence type="predicted"/>
<sequence>MRTTTKTGLALLALLTTAACAAEPAPPPPAAPHGYVEGAEEAAEAQSRLVVAGAGTVRVLDLISEDVEEIARVDGATGLVGDGRYAYVGGPGRSVRVVDSGSWMVDHGDHVHYYRAAARDVGSFPAGRPVAAHSDTAVAAVTDETGTATLLDRAALDEGSVAPLATVPVAPGAAAVPHAGHVLAPRESGVRVLDRSGREVGSIERPCPDPRGTAVTGRGVVIGCADGALLVDEDDGALTGTKIGYPRQVAPDERAVEFRNRPGSATLAAPAGERGVWVLDVSERAWTLLPTGPVVTANAVGAGGPVLALTADGVLHGYDPGTGEEIATTRISEQPLDPALPDPAIEIDTSRAYVNDVATGTIHELDYNDSLRLAREFPLGGEVAHVVETGR</sequence>
<keyword evidence="1" id="KW-0732">Signal</keyword>
<dbReference type="RefSeq" id="WP_345363778.1">
    <property type="nucleotide sequence ID" value="NZ_BAABII010000010.1"/>
</dbReference>
<evidence type="ECO:0000313" key="3">
    <source>
        <dbReference type="Proteomes" id="UP001564626"/>
    </source>
</evidence>
<evidence type="ECO:0008006" key="4">
    <source>
        <dbReference type="Google" id="ProtNLM"/>
    </source>
</evidence>